<evidence type="ECO:0000313" key="2">
    <source>
        <dbReference type="EMBL" id="EAT59241.1"/>
    </source>
</evidence>
<comment type="caution">
    <text evidence="2">The sequence shown here is derived from an EMBL/GenBank/DDBJ whole genome shotgun (WGS) entry which is preliminary data.</text>
</comment>
<evidence type="ECO:0008006" key="4">
    <source>
        <dbReference type="Google" id="ProtNLM"/>
    </source>
</evidence>
<dbReference type="EMBL" id="AASE01000006">
    <property type="protein sequence ID" value="EAT59241.1"/>
    <property type="molecule type" value="Genomic_DNA"/>
</dbReference>
<feature type="signal peptide" evidence="1">
    <location>
        <begin position="1"/>
        <end position="20"/>
    </location>
</feature>
<dbReference type="InterPro" id="IPR018673">
    <property type="entry name" value="DUF2141"/>
</dbReference>
<evidence type="ECO:0000313" key="3">
    <source>
        <dbReference type="Proteomes" id="UP000004162"/>
    </source>
</evidence>
<keyword evidence="3" id="KW-1185">Reference proteome</keyword>
<keyword evidence="1" id="KW-0732">Signal</keyword>
<organism evidence="2 3">
    <name type="scientific">Chlorobium ferrooxidans DSM 13031</name>
    <dbReference type="NCBI Taxonomy" id="377431"/>
    <lineage>
        <taxon>Bacteria</taxon>
        <taxon>Pseudomonadati</taxon>
        <taxon>Chlorobiota</taxon>
        <taxon>Chlorobiia</taxon>
        <taxon>Chlorobiales</taxon>
        <taxon>Chlorobiaceae</taxon>
        <taxon>Chlorobium/Pelodictyon group</taxon>
        <taxon>Chlorobium</taxon>
    </lineage>
</organism>
<dbReference type="AlphaFoldDB" id="Q0YSF8"/>
<reference evidence="2 3" key="2">
    <citation type="submission" date="2006-07" db="EMBL/GenBank/DDBJ databases">
        <title>Sequencing of the draft genome and assembly of Chlorobium ferroxidans DSM 13031.</title>
        <authorList>
            <consortium name="US DOE Joint Genome Institute (JGI-PGF)"/>
            <person name="Copeland A."/>
            <person name="Lucas S."/>
            <person name="Lapidus A."/>
            <person name="Barry K."/>
            <person name="Glavina del Rio T."/>
            <person name="Dalin E."/>
            <person name="Tice H."/>
            <person name="Bruce D."/>
            <person name="Pitluck S."/>
            <person name="Richardson P."/>
        </authorList>
    </citation>
    <scope>NUCLEOTIDE SEQUENCE [LARGE SCALE GENOMIC DNA]</scope>
    <source>
        <strain evidence="2 3">DSM 13031</strain>
    </source>
</reference>
<dbReference type="Proteomes" id="UP000004162">
    <property type="component" value="Unassembled WGS sequence"/>
</dbReference>
<dbReference type="RefSeq" id="WP_006366097.1">
    <property type="nucleotide sequence ID" value="NZ_AASE01000006.1"/>
</dbReference>
<gene>
    <name evidence="2" type="ORF">CferDRAFT_1248</name>
</gene>
<feature type="chain" id="PRO_5004179281" description="DUF2141 domain-containing protein" evidence="1">
    <location>
        <begin position="21"/>
        <end position="154"/>
    </location>
</feature>
<evidence type="ECO:0000256" key="1">
    <source>
        <dbReference type="SAM" id="SignalP"/>
    </source>
</evidence>
<sequence>MTKYFMLFFFLTTFSMSAFAGESAVDAALPAGSIKARFSKIRNTKGELIVSLFNKKEGFPVKSAKAFAKKSLQANDPNGEVVFENVPYGSYALSVFHDENSNGKVDSVFLISIPKEGVGCSNNPKSRFGPPSFNDAKFTLDSREVVLNIDLKYL</sequence>
<proteinExistence type="predicted"/>
<accession>Q0YSF8</accession>
<name>Q0YSF8_9CHLB</name>
<reference evidence="2 3" key="1">
    <citation type="submission" date="2006-07" db="EMBL/GenBank/DDBJ databases">
        <title>Annotation of the draft genome assembly of Chlorobium ferroxidans DSM 13031.</title>
        <authorList>
            <consortium name="US DOE Joint Genome Institute (JGI-ORNL)"/>
            <person name="Larimer F."/>
            <person name="Land M."/>
            <person name="Hauser L."/>
        </authorList>
    </citation>
    <scope>NUCLEOTIDE SEQUENCE [LARGE SCALE GENOMIC DNA]</scope>
    <source>
        <strain evidence="2 3">DSM 13031</strain>
    </source>
</reference>
<dbReference type="Pfam" id="PF09912">
    <property type="entry name" value="DUF2141"/>
    <property type="match status" value="1"/>
</dbReference>
<protein>
    <recommendedName>
        <fullName evidence="4">DUF2141 domain-containing protein</fullName>
    </recommendedName>
</protein>